<comment type="function">
    <text evidence="10">Involved in the synthesis of the GDP-mannose and dolichol-phosphate-mannose required for a number of critical mannosyl transfer reactions.</text>
</comment>
<keyword evidence="9 10" id="KW-0413">Isomerase</keyword>
<dbReference type="EMBL" id="CAUYUJ010022122">
    <property type="protein sequence ID" value="CAK0909056.1"/>
    <property type="molecule type" value="Genomic_DNA"/>
</dbReference>
<dbReference type="NCBIfam" id="TIGR01484">
    <property type="entry name" value="HAD-SF-IIB"/>
    <property type="match status" value="1"/>
</dbReference>
<dbReference type="Gene3D" id="3.40.50.1000">
    <property type="entry name" value="HAD superfamily/HAD-like"/>
    <property type="match status" value="1"/>
</dbReference>
<dbReference type="SUPFAM" id="SSF56784">
    <property type="entry name" value="HAD-like"/>
    <property type="match status" value="1"/>
</dbReference>
<keyword evidence="6 10" id="KW-0963">Cytoplasm</keyword>
<evidence type="ECO:0000313" key="12">
    <source>
        <dbReference type="Proteomes" id="UP001189429"/>
    </source>
</evidence>
<dbReference type="SFLD" id="SFLDG01143">
    <property type="entry name" value="C2.B.3:_Phosphomannomutase_Lik"/>
    <property type="match status" value="1"/>
</dbReference>
<comment type="subunit">
    <text evidence="4 10">Homodimer.</text>
</comment>
<accession>A0ABN9Y8Q8</accession>
<dbReference type="InterPro" id="IPR005002">
    <property type="entry name" value="PMM"/>
</dbReference>
<dbReference type="InterPro" id="IPR043169">
    <property type="entry name" value="PMM_cap"/>
</dbReference>
<proteinExistence type="inferred from homology"/>
<reference evidence="11" key="1">
    <citation type="submission" date="2023-10" db="EMBL/GenBank/DDBJ databases">
        <authorList>
            <person name="Chen Y."/>
            <person name="Shah S."/>
            <person name="Dougan E. K."/>
            <person name="Thang M."/>
            <person name="Chan C."/>
        </authorList>
    </citation>
    <scope>NUCLEOTIDE SEQUENCE [LARGE SCALE GENOMIC DNA]</scope>
</reference>
<organism evidence="11 12">
    <name type="scientific">Prorocentrum cordatum</name>
    <dbReference type="NCBI Taxonomy" id="2364126"/>
    <lineage>
        <taxon>Eukaryota</taxon>
        <taxon>Sar</taxon>
        <taxon>Alveolata</taxon>
        <taxon>Dinophyceae</taxon>
        <taxon>Prorocentrales</taxon>
        <taxon>Prorocentraceae</taxon>
        <taxon>Prorocentrum</taxon>
    </lineage>
</organism>
<dbReference type="Proteomes" id="UP001189429">
    <property type="component" value="Unassembled WGS sequence"/>
</dbReference>
<dbReference type="SFLD" id="SFLDG01140">
    <property type="entry name" value="C2.B:_Phosphomannomutase_and_P"/>
    <property type="match status" value="1"/>
</dbReference>
<evidence type="ECO:0000256" key="7">
    <source>
        <dbReference type="ARBA" id="ARBA00022723"/>
    </source>
</evidence>
<dbReference type="Gene3D" id="3.30.1240.20">
    <property type="match status" value="1"/>
</dbReference>
<comment type="catalytic activity">
    <reaction evidence="10">
        <text>alpha-D-mannose 1-phosphate = D-mannose 6-phosphate</text>
        <dbReference type="Rhea" id="RHEA:11140"/>
        <dbReference type="ChEBI" id="CHEBI:58409"/>
        <dbReference type="ChEBI" id="CHEBI:58735"/>
        <dbReference type="EC" id="5.4.2.8"/>
    </reaction>
</comment>
<keyword evidence="7" id="KW-0479">Metal-binding</keyword>
<dbReference type="SFLD" id="SFLDF00445">
    <property type="entry name" value="alpha-phosphomannomutase"/>
    <property type="match status" value="1"/>
</dbReference>
<dbReference type="PANTHER" id="PTHR10466:SF0">
    <property type="entry name" value="PHOSPHOMANNOMUTASE"/>
    <property type="match status" value="1"/>
</dbReference>
<evidence type="ECO:0000256" key="1">
    <source>
        <dbReference type="ARBA" id="ARBA00004496"/>
    </source>
</evidence>
<sequence length="247" mass="28140">MSEKKKHVLALFDVDGTLTIPRGEATEEILEFLATLKGKITTGVVGGSDMPKQKEQLGPKTLELFDYNFSENGLVAYKAGEPLAQTSIADHYGEEKIQKLVNWVLRYLSDITLPLKRGTFLEYRTGMINISPIGRNCSREERNDFEKYDNEHNIRANMIEAMKKEFADYKLTYSIGGQISFDVFPEGWDKTYCLRHLPESEFTEVHFFGDKTSPGGNDYEIFSHPRTVGHSVTSPEVTMQLCKELFF</sequence>
<protein>
    <recommendedName>
        <fullName evidence="5 10">Phosphomannomutase</fullName>
        <ecNumber evidence="5 10">5.4.2.8</ecNumber>
    </recommendedName>
</protein>
<dbReference type="InterPro" id="IPR006379">
    <property type="entry name" value="HAD-SF_hydro_IIB"/>
</dbReference>
<dbReference type="CDD" id="cd02585">
    <property type="entry name" value="HAD_PMM"/>
    <property type="match status" value="1"/>
</dbReference>
<dbReference type="InterPro" id="IPR023214">
    <property type="entry name" value="HAD_sf"/>
</dbReference>
<evidence type="ECO:0000256" key="9">
    <source>
        <dbReference type="ARBA" id="ARBA00023235"/>
    </source>
</evidence>
<name>A0ABN9Y8Q8_9DINO</name>
<dbReference type="InterPro" id="IPR036412">
    <property type="entry name" value="HAD-like_sf"/>
</dbReference>
<evidence type="ECO:0000256" key="4">
    <source>
        <dbReference type="ARBA" id="ARBA00011738"/>
    </source>
</evidence>
<keyword evidence="8" id="KW-0460">Magnesium</keyword>
<keyword evidence="12" id="KW-1185">Reference proteome</keyword>
<dbReference type="EC" id="5.4.2.8" evidence="5 10"/>
<evidence type="ECO:0000256" key="2">
    <source>
        <dbReference type="ARBA" id="ARBA00004699"/>
    </source>
</evidence>
<evidence type="ECO:0000256" key="3">
    <source>
        <dbReference type="ARBA" id="ARBA00009736"/>
    </source>
</evidence>
<comment type="caution">
    <text evidence="11">The sequence shown here is derived from an EMBL/GenBank/DDBJ whole genome shotgun (WGS) entry which is preliminary data.</text>
</comment>
<gene>
    <name evidence="11" type="ORF">PCOR1329_LOCUS83567</name>
</gene>
<comment type="similarity">
    <text evidence="3 10">Belongs to the eukaryotic PMM family.</text>
</comment>
<evidence type="ECO:0000256" key="5">
    <source>
        <dbReference type="ARBA" id="ARBA00012730"/>
    </source>
</evidence>
<dbReference type="SFLD" id="SFLDS00003">
    <property type="entry name" value="Haloacid_Dehalogenase"/>
    <property type="match status" value="1"/>
</dbReference>
<comment type="subcellular location">
    <subcellularLocation>
        <location evidence="1 10">Cytoplasm</location>
    </subcellularLocation>
</comment>
<comment type="pathway">
    <text evidence="2 10">Nucleotide-sugar biosynthesis; GDP-alpha-D-mannose biosynthesis; alpha-D-mannose 1-phosphate from D-fructose 6-phosphate: step 2/2.</text>
</comment>
<evidence type="ECO:0000256" key="8">
    <source>
        <dbReference type="ARBA" id="ARBA00022842"/>
    </source>
</evidence>
<evidence type="ECO:0000256" key="6">
    <source>
        <dbReference type="ARBA" id="ARBA00022490"/>
    </source>
</evidence>
<dbReference type="PANTHER" id="PTHR10466">
    <property type="entry name" value="PHOSPHOMANNOMUTASE"/>
    <property type="match status" value="1"/>
</dbReference>
<evidence type="ECO:0000313" key="11">
    <source>
        <dbReference type="EMBL" id="CAK0909056.1"/>
    </source>
</evidence>
<dbReference type="Pfam" id="PF03332">
    <property type="entry name" value="PMM"/>
    <property type="match status" value="1"/>
</dbReference>
<evidence type="ECO:0000256" key="10">
    <source>
        <dbReference type="RuleBase" id="RU361118"/>
    </source>
</evidence>